<sequence length="73" mass="8540">MGLLGGNLDYDHEEFHNGHSLSRRSGISGVMTLFVSWWRLEQFEVVEMEYSIAFSKRAKSEWRSLEFLAAREN</sequence>
<keyword evidence="2" id="KW-1185">Reference proteome</keyword>
<comment type="caution">
    <text evidence="1">The sequence shown here is derived from an EMBL/GenBank/DDBJ whole genome shotgun (WGS) entry which is preliminary data.</text>
</comment>
<reference evidence="1" key="1">
    <citation type="submission" date="2022-12" db="EMBL/GenBank/DDBJ databases">
        <authorList>
            <person name="Petersen C."/>
        </authorList>
    </citation>
    <scope>NUCLEOTIDE SEQUENCE</scope>
    <source>
        <strain evidence="1">IBT 29677</strain>
    </source>
</reference>
<dbReference type="Proteomes" id="UP001147747">
    <property type="component" value="Unassembled WGS sequence"/>
</dbReference>
<accession>A0A9W9W8Z8</accession>
<protein>
    <submittedName>
        <fullName evidence="1">Uncharacterized protein</fullName>
    </submittedName>
</protein>
<proteinExistence type="predicted"/>
<dbReference type="RefSeq" id="XP_056492977.1">
    <property type="nucleotide sequence ID" value="XM_056627182.1"/>
</dbReference>
<gene>
    <name evidence="1" type="ORF">N7509_002545</name>
</gene>
<name>A0A9W9W8Z8_9EURO</name>
<dbReference type="EMBL" id="JAPZBU010000004">
    <property type="protein sequence ID" value="KAJ5408662.1"/>
    <property type="molecule type" value="Genomic_DNA"/>
</dbReference>
<reference evidence="1" key="2">
    <citation type="journal article" date="2023" name="IMA Fungus">
        <title>Comparative genomic study of the Penicillium genus elucidates a diverse pangenome and 15 lateral gene transfer events.</title>
        <authorList>
            <person name="Petersen C."/>
            <person name="Sorensen T."/>
            <person name="Nielsen M.R."/>
            <person name="Sondergaard T.E."/>
            <person name="Sorensen J.L."/>
            <person name="Fitzpatrick D.A."/>
            <person name="Frisvad J.C."/>
            <person name="Nielsen K.L."/>
        </authorList>
    </citation>
    <scope>NUCLEOTIDE SEQUENCE</scope>
    <source>
        <strain evidence="1">IBT 29677</strain>
    </source>
</reference>
<evidence type="ECO:0000313" key="2">
    <source>
        <dbReference type="Proteomes" id="UP001147747"/>
    </source>
</evidence>
<dbReference type="GeneID" id="81366162"/>
<dbReference type="AlphaFoldDB" id="A0A9W9W8Z8"/>
<evidence type="ECO:0000313" key="1">
    <source>
        <dbReference type="EMBL" id="KAJ5408662.1"/>
    </source>
</evidence>
<organism evidence="1 2">
    <name type="scientific">Penicillium cosmopolitanum</name>
    <dbReference type="NCBI Taxonomy" id="1131564"/>
    <lineage>
        <taxon>Eukaryota</taxon>
        <taxon>Fungi</taxon>
        <taxon>Dikarya</taxon>
        <taxon>Ascomycota</taxon>
        <taxon>Pezizomycotina</taxon>
        <taxon>Eurotiomycetes</taxon>
        <taxon>Eurotiomycetidae</taxon>
        <taxon>Eurotiales</taxon>
        <taxon>Aspergillaceae</taxon>
        <taxon>Penicillium</taxon>
    </lineage>
</organism>